<reference evidence="1 2" key="1">
    <citation type="submission" date="2017-02" db="EMBL/GenBank/DDBJ databases">
        <authorList>
            <person name="Peterson S.W."/>
        </authorList>
    </citation>
    <scope>NUCLEOTIDE SEQUENCE [LARGE SCALE GENOMIC DNA]</scope>
    <source>
        <strain evidence="1 2">M1</strain>
    </source>
</reference>
<dbReference type="AlphaFoldDB" id="A0A1T5M6A3"/>
<keyword evidence="2" id="KW-1185">Reference proteome</keyword>
<organism evidence="1 2">
    <name type="scientific">Maledivibacter halophilus</name>
    <dbReference type="NCBI Taxonomy" id="36842"/>
    <lineage>
        <taxon>Bacteria</taxon>
        <taxon>Bacillati</taxon>
        <taxon>Bacillota</taxon>
        <taxon>Clostridia</taxon>
        <taxon>Peptostreptococcales</taxon>
        <taxon>Caminicellaceae</taxon>
        <taxon>Maledivibacter</taxon>
    </lineage>
</organism>
<evidence type="ECO:0000313" key="2">
    <source>
        <dbReference type="Proteomes" id="UP000190285"/>
    </source>
</evidence>
<dbReference type="Gene3D" id="3.30.70.120">
    <property type="match status" value="1"/>
</dbReference>
<gene>
    <name evidence="1" type="ORF">SAMN02194393_03986</name>
</gene>
<dbReference type="Pfam" id="PF06153">
    <property type="entry name" value="CdAMP_rec"/>
    <property type="match status" value="1"/>
</dbReference>
<dbReference type="InterPro" id="IPR011322">
    <property type="entry name" value="N-reg_PII-like_a/b"/>
</dbReference>
<dbReference type="RefSeq" id="WP_079494049.1">
    <property type="nucleotide sequence ID" value="NZ_FUZT01000010.1"/>
</dbReference>
<dbReference type="Proteomes" id="UP000190285">
    <property type="component" value="Unassembled WGS sequence"/>
</dbReference>
<dbReference type="InterPro" id="IPR010375">
    <property type="entry name" value="CdAMP_rec"/>
</dbReference>
<accession>A0A1T5M6A3</accession>
<dbReference type="PANTHER" id="PTHR38456:SF1">
    <property type="entry name" value="CYCLIC DI-AMP RECEPTOR A"/>
    <property type="match status" value="1"/>
</dbReference>
<dbReference type="STRING" id="36842.SAMN02194393_03986"/>
<sequence>MKLIIAIVHDDDSNKLVEKLTEANFGITKLASTGGFLKSGNTTLLVGTKEEKIDEVISIIKNVCKTRKEITTTSPMIGDNANFIPIPIEVVVGGATIFVVDIERFEKA</sequence>
<protein>
    <submittedName>
        <fullName evidence="1">Uncharacterized protein YaaQ</fullName>
    </submittedName>
</protein>
<dbReference type="SUPFAM" id="SSF54913">
    <property type="entry name" value="GlnB-like"/>
    <property type="match status" value="1"/>
</dbReference>
<dbReference type="EMBL" id="FUZT01000010">
    <property type="protein sequence ID" value="SKC83750.1"/>
    <property type="molecule type" value="Genomic_DNA"/>
</dbReference>
<proteinExistence type="predicted"/>
<dbReference type="PANTHER" id="PTHR38456">
    <property type="entry name" value="CYCLIC DI-AMP RECEPTOR A"/>
    <property type="match status" value="1"/>
</dbReference>
<name>A0A1T5M6A3_9FIRM</name>
<dbReference type="InterPro" id="IPR015867">
    <property type="entry name" value="N-reg_PII/ATP_PRibTrfase_C"/>
</dbReference>
<evidence type="ECO:0000313" key="1">
    <source>
        <dbReference type="EMBL" id="SKC83750.1"/>
    </source>
</evidence>
<dbReference type="OrthoDB" id="9794275at2"/>